<evidence type="ECO:0000313" key="1">
    <source>
        <dbReference type="EMBL" id="PWZ75476.1"/>
    </source>
</evidence>
<dbReference type="RefSeq" id="WP_031796892.1">
    <property type="nucleotide sequence ID" value="NZ_CP016072.1"/>
</dbReference>
<gene>
    <name evidence="1" type="ORF">DD902_05400</name>
</gene>
<comment type="caution">
    <text evidence="1">The sequence shown here is derived from an EMBL/GenBank/DDBJ whole genome shotgun (WGS) entry which is preliminary data.</text>
</comment>
<dbReference type="AlphaFoldDB" id="A0A317YRF4"/>
<accession>A0A317YRF4</accession>
<evidence type="ECO:0000313" key="2">
    <source>
        <dbReference type="Proteomes" id="UP000246800"/>
    </source>
</evidence>
<reference evidence="1 2" key="1">
    <citation type="journal article" date="2018" name="Vet. Microbiol.">
        <title>Clonal diversity and geographic distribution of methicillin-resistant Staphylococcus pseudintermedius from Australian animals: Discovery of novel sequence types.</title>
        <authorList>
            <person name="Worthing K.A."/>
            <person name="Abraham S."/>
            <person name="Coombs G.W."/>
            <person name="Pang S."/>
            <person name="Saputra S."/>
            <person name="Jordan D."/>
            <person name="Trott D.J."/>
            <person name="Norris J.M."/>
        </authorList>
    </citation>
    <scope>NUCLEOTIDE SEQUENCE [LARGE SCALE GENOMIC DNA]</scope>
    <source>
        <strain evidence="1 2">ST525 1</strain>
    </source>
</reference>
<sequence>MSEKLWNEFEKFWDKNEIERMAEEYQYLYEHPENADDFCWVNEKDKLNTNSKAICWGVPNHILGDIDKAKVIVGLLNPGTHMESEVSEKCDTVGKYIKEEVKIEKNSSRKVDSESKEVYQGSANNIKELHKFYCEHILSKENVISKDLKTLYKMYKKDRGNLEYYLKNNDEYDFNLIAYYLGSYYSKVFSGKESMYKECIKHYLSIFDKMNQAELLGYEVEKEFEKALYDIKVSNIEFIPYRSFDSKSLRNLHNLESSNLSAKILIKKILRDKDTIVILRSIKDWKTLFKNICNEEGIDFEKDIAPAIYKFKSRTGAISKGNIAPYKVEKDGNIKSVDEVIEKIRDIISLKDFEAYLDDIIANNNKGCF</sequence>
<dbReference type="Proteomes" id="UP000246800">
    <property type="component" value="Unassembled WGS sequence"/>
</dbReference>
<protein>
    <submittedName>
        <fullName evidence="1">Uncharacterized protein</fullName>
    </submittedName>
</protein>
<dbReference type="EMBL" id="QEIT01000026">
    <property type="protein sequence ID" value="PWZ75476.1"/>
    <property type="molecule type" value="Genomic_DNA"/>
</dbReference>
<organism evidence="1 2">
    <name type="scientific">Staphylococcus pseudintermedius</name>
    <dbReference type="NCBI Taxonomy" id="283734"/>
    <lineage>
        <taxon>Bacteria</taxon>
        <taxon>Bacillati</taxon>
        <taxon>Bacillota</taxon>
        <taxon>Bacilli</taxon>
        <taxon>Bacillales</taxon>
        <taxon>Staphylococcaceae</taxon>
        <taxon>Staphylococcus</taxon>
        <taxon>Staphylococcus intermedius group</taxon>
    </lineage>
</organism>
<proteinExistence type="predicted"/>
<name>A0A317YRF4_STAPS</name>